<accession>A0A922CSV6</accession>
<dbReference type="InterPro" id="IPR055135">
    <property type="entry name" value="PRMT_dom"/>
</dbReference>
<evidence type="ECO:0000259" key="4">
    <source>
        <dbReference type="Pfam" id="PF22528"/>
    </source>
</evidence>
<dbReference type="Proteomes" id="UP000791440">
    <property type="component" value="Unassembled WGS sequence"/>
</dbReference>
<dbReference type="PANTHER" id="PTHR11006:SF60">
    <property type="entry name" value="PROTEIN ARGININE N-METHYLTRANSFERASE 9"/>
    <property type="match status" value="1"/>
</dbReference>
<evidence type="ECO:0000256" key="2">
    <source>
        <dbReference type="ARBA" id="ARBA00022679"/>
    </source>
</evidence>
<organism evidence="5 6">
    <name type="scientific">Manduca sexta</name>
    <name type="common">Tobacco hawkmoth</name>
    <name type="synonym">Tobacco hornworm</name>
    <dbReference type="NCBI Taxonomy" id="7130"/>
    <lineage>
        <taxon>Eukaryota</taxon>
        <taxon>Metazoa</taxon>
        <taxon>Ecdysozoa</taxon>
        <taxon>Arthropoda</taxon>
        <taxon>Hexapoda</taxon>
        <taxon>Insecta</taxon>
        <taxon>Pterygota</taxon>
        <taxon>Neoptera</taxon>
        <taxon>Endopterygota</taxon>
        <taxon>Lepidoptera</taxon>
        <taxon>Glossata</taxon>
        <taxon>Ditrysia</taxon>
        <taxon>Bombycoidea</taxon>
        <taxon>Sphingidae</taxon>
        <taxon>Sphinginae</taxon>
        <taxon>Sphingini</taxon>
        <taxon>Manduca</taxon>
    </lineage>
</organism>
<dbReference type="InterPro" id="IPR025799">
    <property type="entry name" value="Arg_MeTrfase"/>
</dbReference>
<dbReference type="Pfam" id="PF22528">
    <property type="entry name" value="PRMT_C"/>
    <property type="match status" value="1"/>
</dbReference>
<evidence type="ECO:0000313" key="5">
    <source>
        <dbReference type="EMBL" id="KAG6456906.1"/>
    </source>
</evidence>
<dbReference type="GO" id="GO:0042054">
    <property type="term" value="F:histone methyltransferase activity"/>
    <property type="evidence" value="ECO:0007669"/>
    <property type="project" value="TreeGrafter"/>
</dbReference>
<name>A0A922CSV6_MANSE</name>
<sequence length="728" mass="82260">MEDLAREYVTYARQFSNNGSLSKAFDLYIMAFEKCPAIKNRHEAEFRGVINKLNEVLAKADKVEEIFNNYGQAIGFYPTNMHIVNDIGKYLYKCGFYSEAWCHFNKALGIDSGFVNAEKNLNSVKNILMQRWHFRMLNDKIRNEAYQAAIGDTINPCLDSVLDLSSGPCLLSLFAYQHNPIAITVVESNEVMTQLSESITQGIGIYDIIILNQKSTTMKYLDIGGKRSVLITEMFDAGLFGEQILQALSHAWEYLINNIGRVLPRKAEFFIVGGNCDRLHHKYQLSWESKNMLNISNLDVHITTSNQTYDCKDVHFFKDLTFLTENQSVLEVDFNDPNDLKEKLTRTEPYEVNVKAKESGTINVYIGWFNLYLTDKITITTNPQSSKKAITWQQAVFFDTKNVNVKADDTITLNVMLNGGKLSMAPSDSTNQFIRVSPDTMRFMNDPDYTKMINGCIGMASVYLGQIADISQISIIDLCPFPLFGFLMVKRGAQFLTCYAKTPEDKCFFEEVFKANDIPLTNVKILVGEELSIDAFRNDKYHAIFCHVLDPCGDVNNSSMEIALHLKDRHLMQGGLFLPADVKIVAQVASSQWLDLSNQVYNENACGYDVARHTSRFQVSQNFDIDLTNLEHTTLTEPVDVGSLMDQSRTQTVIVPVTKAGEANAILCWYKIELMEELNEVSTNKGTSFTYATAFLIPKITLTTDKPLKMTRASGPNGSYKVSFEIET</sequence>
<gene>
    <name evidence="5" type="ORF">O3G_MSEX010010</name>
</gene>
<comment type="caution">
    <text evidence="5">The sequence shown here is derived from an EMBL/GenBank/DDBJ whole genome shotgun (WGS) entry which is preliminary data.</text>
</comment>
<keyword evidence="3" id="KW-0949">S-adenosyl-L-methionine</keyword>
<reference evidence="5" key="1">
    <citation type="journal article" date="2016" name="Insect Biochem. Mol. Biol.">
        <title>Multifaceted biological insights from a draft genome sequence of the tobacco hornworm moth, Manduca sexta.</title>
        <authorList>
            <person name="Kanost M.R."/>
            <person name="Arrese E.L."/>
            <person name="Cao X."/>
            <person name="Chen Y.R."/>
            <person name="Chellapilla S."/>
            <person name="Goldsmith M.R."/>
            <person name="Grosse-Wilde E."/>
            <person name="Heckel D.G."/>
            <person name="Herndon N."/>
            <person name="Jiang H."/>
            <person name="Papanicolaou A."/>
            <person name="Qu J."/>
            <person name="Soulages J.L."/>
            <person name="Vogel H."/>
            <person name="Walters J."/>
            <person name="Waterhouse R.M."/>
            <person name="Ahn S.J."/>
            <person name="Almeida F.C."/>
            <person name="An C."/>
            <person name="Aqrawi P."/>
            <person name="Bretschneider A."/>
            <person name="Bryant W.B."/>
            <person name="Bucks S."/>
            <person name="Chao H."/>
            <person name="Chevignon G."/>
            <person name="Christen J.M."/>
            <person name="Clarke D.F."/>
            <person name="Dittmer N.T."/>
            <person name="Ferguson L.C.F."/>
            <person name="Garavelou S."/>
            <person name="Gordon K.H.J."/>
            <person name="Gunaratna R.T."/>
            <person name="Han Y."/>
            <person name="Hauser F."/>
            <person name="He Y."/>
            <person name="Heidel-Fischer H."/>
            <person name="Hirsh A."/>
            <person name="Hu Y."/>
            <person name="Jiang H."/>
            <person name="Kalra D."/>
            <person name="Klinner C."/>
            <person name="Konig C."/>
            <person name="Kovar C."/>
            <person name="Kroll A.R."/>
            <person name="Kuwar S.S."/>
            <person name="Lee S.L."/>
            <person name="Lehman R."/>
            <person name="Li K."/>
            <person name="Li Z."/>
            <person name="Liang H."/>
            <person name="Lovelace S."/>
            <person name="Lu Z."/>
            <person name="Mansfield J.H."/>
            <person name="McCulloch K.J."/>
            <person name="Mathew T."/>
            <person name="Morton B."/>
            <person name="Muzny D.M."/>
            <person name="Neunemann D."/>
            <person name="Ongeri F."/>
            <person name="Pauchet Y."/>
            <person name="Pu L.L."/>
            <person name="Pyrousis I."/>
            <person name="Rao X.J."/>
            <person name="Redding A."/>
            <person name="Roesel C."/>
            <person name="Sanchez-Gracia A."/>
            <person name="Schaack S."/>
            <person name="Shukla A."/>
            <person name="Tetreau G."/>
            <person name="Wang Y."/>
            <person name="Xiong G.H."/>
            <person name="Traut W."/>
            <person name="Walsh T.K."/>
            <person name="Worley K.C."/>
            <person name="Wu D."/>
            <person name="Wu W."/>
            <person name="Wu Y.Q."/>
            <person name="Zhang X."/>
            <person name="Zou Z."/>
            <person name="Zucker H."/>
            <person name="Briscoe A.D."/>
            <person name="Burmester T."/>
            <person name="Clem R.J."/>
            <person name="Feyereisen R."/>
            <person name="Grimmelikhuijzen C.J.P."/>
            <person name="Hamodrakas S.J."/>
            <person name="Hansson B.S."/>
            <person name="Huguet E."/>
            <person name="Jermiin L.S."/>
            <person name="Lan Q."/>
            <person name="Lehman H.K."/>
            <person name="Lorenzen M."/>
            <person name="Merzendorfer H."/>
            <person name="Michalopoulos I."/>
            <person name="Morton D.B."/>
            <person name="Muthukrishnan S."/>
            <person name="Oakeshott J.G."/>
            <person name="Palmer W."/>
            <person name="Park Y."/>
            <person name="Passarelli A.L."/>
            <person name="Rozas J."/>
            <person name="Schwartz L.M."/>
            <person name="Smith W."/>
            <person name="Southgate A."/>
            <person name="Vilcinskas A."/>
            <person name="Vogt R."/>
            <person name="Wang P."/>
            <person name="Werren J."/>
            <person name="Yu X.Q."/>
            <person name="Zhou J.J."/>
            <person name="Brown S.J."/>
            <person name="Scherer S.E."/>
            <person name="Richards S."/>
            <person name="Blissard G.W."/>
        </authorList>
    </citation>
    <scope>NUCLEOTIDE SEQUENCE</scope>
</reference>
<dbReference type="InterPro" id="IPR029063">
    <property type="entry name" value="SAM-dependent_MTases_sf"/>
</dbReference>
<dbReference type="GO" id="GO:0016274">
    <property type="term" value="F:protein-arginine N-methyltransferase activity"/>
    <property type="evidence" value="ECO:0007669"/>
    <property type="project" value="InterPro"/>
</dbReference>
<dbReference type="SUPFAM" id="SSF53335">
    <property type="entry name" value="S-adenosyl-L-methionine-dependent methyltransferases"/>
    <property type="match status" value="1"/>
</dbReference>
<dbReference type="GO" id="GO:0005634">
    <property type="term" value="C:nucleus"/>
    <property type="evidence" value="ECO:0007669"/>
    <property type="project" value="TreeGrafter"/>
</dbReference>
<dbReference type="Gene3D" id="1.25.40.10">
    <property type="entry name" value="Tetratricopeptide repeat domain"/>
    <property type="match status" value="1"/>
</dbReference>
<dbReference type="Gene3D" id="3.40.50.150">
    <property type="entry name" value="Vaccinia Virus protein VP39"/>
    <property type="match status" value="1"/>
</dbReference>
<dbReference type="Gene3D" id="2.70.160.11">
    <property type="entry name" value="Hnrnp arginine n-methyltransferase1"/>
    <property type="match status" value="2"/>
</dbReference>
<dbReference type="GO" id="GO:0032259">
    <property type="term" value="P:methylation"/>
    <property type="evidence" value="ECO:0007669"/>
    <property type="project" value="UniProtKB-KW"/>
</dbReference>
<dbReference type="AlphaFoldDB" id="A0A922CSV6"/>
<keyword evidence="2" id="KW-0808">Transferase</keyword>
<dbReference type="EMBL" id="JH668527">
    <property type="protein sequence ID" value="KAG6456905.1"/>
    <property type="molecule type" value="Genomic_DNA"/>
</dbReference>
<protein>
    <recommendedName>
        <fullName evidence="4">Protein arginine N-methyltransferase domain-containing protein</fullName>
    </recommendedName>
</protein>
<dbReference type="SUPFAM" id="SSF48452">
    <property type="entry name" value="TPR-like"/>
    <property type="match status" value="1"/>
</dbReference>
<evidence type="ECO:0000256" key="3">
    <source>
        <dbReference type="ARBA" id="ARBA00022691"/>
    </source>
</evidence>
<proteinExistence type="predicted"/>
<dbReference type="InterPro" id="IPR011990">
    <property type="entry name" value="TPR-like_helical_dom_sf"/>
</dbReference>
<keyword evidence="6" id="KW-1185">Reference proteome</keyword>
<feature type="domain" description="Protein arginine N-methyltransferase" evidence="4">
    <location>
        <begin position="267"/>
        <end position="418"/>
    </location>
</feature>
<keyword evidence="1" id="KW-0489">Methyltransferase</keyword>
<reference evidence="5" key="2">
    <citation type="submission" date="2020-12" db="EMBL/GenBank/DDBJ databases">
        <authorList>
            <person name="Kanost M."/>
        </authorList>
    </citation>
    <scope>NUCLEOTIDE SEQUENCE</scope>
</reference>
<evidence type="ECO:0000313" key="6">
    <source>
        <dbReference type="Proteomes" id="UP000791440"/>
    </source>
</evidence>
<dbReference type="EMBL" id="JH668527">
    <property type="protein sequence ID" value="KAG6456906.1"/>
    <property type="molecule type" value="Genomic_DNA"/>
</dbReference>
<dbReference type="PANTHER" id="PTHR11006">
    <property type="entry name" value="PROTEIN ARGININE N-METHYLTRANSFERASE"/>
    <property type="match status" value="1"/>
</dbReference>
<evidence type="ECO:0000256" key="1">
    <source>
        <dbReference type="ARBA" id="ARBA00022603"/>
    </source>
</evidence>